<dbReference type="InterPro" id="IPR036551">
    <property type="entry name" value="Flavin_trans-like"/>
</dbReference>
<dbReference type="SUPFAM" id="SSF102645">
    <property type="entry name" value="CoaB-like"/>
    <property type="match status" value="1"/>
</dbReference>
<proteinExistence type="inferred from homology"/>
<feature type="binding site" evidence="12">
    <location>
        <position position="574"/>
    </location>
    <ligand>
        <name>S-adenosyl-L-methionine</name>
        <dbReference type="ChEBI" id="CHEBI:59789"/>
    </ligand>
</feature>
<dbReference type="InterPro" id="IPR020596">
    <property type="entry name" value="rRNA_Ade_Mease_Trfase_CS"/>
</dbReference>
<accession>A0AA35R7T9</accession>
<dbReference type="SUPFAM" id="SSF53335">
    <property type="entry name" value="S-adenosyl-L-methionine-dependent methyltransferases"/>
    <property type="match status" value="1"/>
</dbReference>
<evidence type="ECO:0000256" key="4">
    <source>
        <dbReference type="ARBA" id="ARBA00022603"/>
    </source>
</evidence>
<dbReference type="Pfam" id="PF00398">
    <property type="entry name" value="RrnaAD"/>
    <property type="match status" value="2"/>
</dbReference>
<feature type="binding site" evidence="12">
    <location>
        <position position="476"/>
    </location>
    <ligand>
        <name>S-adenosyl-L-methionine</name>
        <dbReference type="ChEBI" id="CHEBI:59789"/>
    </ligand>
</feature>
<comment type="similarity">
    <text evidence="1">Belongs to the PPC synthetase family.</text>
</comment>
<dbReference type="InterPro" id="IPR005252">
    <property type="entry name" value="CoaBC"/>
</dbReference>
<dbReference type="NCBIfam" id="TIGR00755">
    <property type="entry name" value="ksgA"/>
    <property type="match status" value="1"/>
</dbReference>
<keyword evidence="6 12" id="KW-0949">S-adenosyl-L-methionine</keyword>
<dbReference type="GO" id="GO:0015941">
    <property type="term" value="P:pantothenate catabolic process"/>
    <property type="evidence" value="ECO:0007669"/>
    <property type="project" value="InterPro"/>
</dbReference>
<feature type="binding site" evidence="12">
    <location>
        <position position="449"/>
    </location>
    <ligand>
        <name>S-adenosyl-L-methionine</name>
        <dbReference type="ChEBI" id="CHEBI:59789"/>
    </ligand>
</feature>
<dbReference type="Gene3D" id="1.10.8.100">
    <property type="entry name" value="Ribosomal RNA adenine dimethylase-like, domain 2"/>
    <property type="match status" value="1"/>
</dbReference>
<dbReference type="GO" id="GO:0010181">
    <property type="term" value="F:FMN binding"/>
    <property type="evidence" value="ECO:0007669"/>
    <property type="project" value="InterPro"/>
</dbReference>
<dbReference type="NCBIfam" id="TIGR00521">
    <property type="entry name" value="coaBC_dfp"/>
    <property type="match status" value="1"/>
</dbReference>
<evidence type="ECO:0000256" key="5">
    <source>
        <dbReference type="ARBA" id="ARBA00022679"/>
    </source>
</evidence>
<dbReference type="InterPro" id="IPR007085">
    <property type="entry name" value="DNA/pantothenate-metab_flavo_C"/>
</dbReference>
<evidence type="ECO:0000256" key="12">
    <source>
        <dbReference type="PROSITE-ProRule" id="PRU01026"/>
    </source>
</evidence>
<protein>
    <recommendedName>
        <fullName evidence="13">rRNA adenine N(6)-methyltransferase</fullName>
        <ecNumber evidence="13">2.1.1.-</ecNumber>
    </recommendedName>
</protein>
<dbReference type="InterPro" id="IPR035929">
    <property type="entry name" value="CoaB-like_sf"/>
</dbReference>
<dbReference type="Pfam" id="PF04127">
    <property type="entry name" value="DFP"/>
    <property type="match status" value="1"/>
</dbReference>
<reference evidence="15" key="1">
    <citation type="submission" date="2023-03" db="EMBL/GenBank/DDBJ databases">
        <authorList>
            <person name="Steffen K."/>
            <person name="Cardenas P."/>
        </authorList>
    </citation>
    <scope>NUCLEOTIDE SEQUENCE</scope>
</reference>
<evidence type="ECO:0000313" key="16">
    <source>
        <dbReference type="Proteomes" id="UP001174909"/>
    </source>
</evidence>
<keyword evidence="16" id="KW-1185">Reference proteome</keyword>
<comment type="function">
    <text evidence="11">Specifically dimethylates two adjacent adenosines in the loop of a conserved hairpin near the 3'-end of 18S rRNA in the 40S particle. Involved in the pre-rRNA processing steps leading to small-subunit rRNA production independently of its RNA-modifying catalytic activity. Part of the small subunit (SSU) processome, first precursor of the small eukaryotic ribosomal subunit. During the assembly of the SSU processome in the nucleolus, many ribosome biogenesis factors, an RNA chaperone and ribosomal proteins associate with the nascent pre-rRNA and work in concert to generate RNA folding, modifications, rearrangements and cleavage as well as targeted degradation of pre-ribosomal RNA by the RNA exosome.</text>
</comment>
<evidence type="ECO:0000256" key="11">
    <source>
        <dbReference type="ARBA" id="ARBA00046134"/>
    </source>
</evidence>
<dbReference type="CDD" id="cd02440">
    <property type="entry name" value="AdoMet_MTases"/>
    <property type="match status" value="1"/>
</dbReference>
<evidence type="ECO:0000256" key="13">
    <source>
        <dbReference type="RuleBase" id="RU362106"/>
    </source>
</evidence>
<keyword evidence="9" id="KW-0456">Lyase</keyword>
<dbReference type="FunFam" id="1.10.8.100:FF:000001">
    <property type="entry name" value="Ribosomal RNA small subunit methyltransferase A"/>
    <property type="match status" value="1"/>
</dbReference>
<dbReference type="InterPro" id="IPR003382">
    <property type="entry name" value="Flavoprotein"/>
</dbReference>
<organism evidence="15 16">
    <name type="scientific">Geodia barretti</name>
    <name type="common">Barrett's horny sponge</name>
    <dbReference type="NCBI Taxonomy" id="519541"/>
    <lineage>
        <taxon>Eukaryota</taxon>
        <taxon>Metazoa</taxon>
        <taxon>Porifera</taxon>
        <taxon>Demospongiae</taxon>
        <taxon>Heteroscleromorpha</taxon>
        <taxon>Tetractinellida</taxon>
        <taxon>Astrophorina</taxon>
        <taxon>Geodiidae</taxon>
        <taxon>Geodia</taxon>
    </lineage>
</organism>
<evidence type="ECO:0000313" key="15">
    <source>
        <dbReference type="EMBL" id="CAI8006390.1"/>
    </source>
</evidence>
<dbReference type="GO" id="GO:0005829">
    <property type="term" value="C:cytosol"/>
    <property type="evidence" value="ECO:0007669"/>
    <property type="project" value="TreeGrafter"/>
</dbReference>
<evidence type="ECO:0000256" key="10">
    <source>
        <dbReference type="ARBA" id="ARBA00035020"/>
    </source>
</evidence>
<keyword evidence="5 12" id="KW-0808">Transferase</keyword>
<sequence>MEFRERTIILGVTGGIAIHKSIDLASQLVKSGASVHIVMTENATRLVQPLQFQVISRNPVLLNLFDAGTDWKPPHIDLADRADLLVIAPATANIIGKMANGIADDALSTVSVSVHCPILLAPAMNGHMYHNPFVQRNIDTLKTHGIHFIEPASGDLACGYEGTGRLNTVEAILQGASDILDARSDTAPKVEADDLRGTRVLVTAGATREYIDPVRFITNRSSGKMGYAIAEAAAQRGAEVRLISGTATVPAPVGIEIQHVETTLEMHDAVLQVFNETDIAIMAGAPADYRPSEFTPHKIKKTTETLTLPLERNPDIAQTLGERKKDQTLVCFAAETNDILENAKKKLVRKNCDLIVANDILAEGAGFEVDTNIVTLMDQDGTCEQLPTFLKARRGGCHSDKGRHHTKQPEIGRSENRVYKVSPYKMNHQQVRDFFALNHTRPKKRLGQNFLVNPEVLEIILEAGEITGTDTAIEIGAGLGCLTDVLARRAKRVIAVEVDELLYNALVARFGVACGFPKLAVESGVACGFPKLATQKSIESHVQLLNADILKLELNSLLSYDTGTVPTTFKVIANLPYSITTPILWKLLDHHKQIHSCVLMMQKEVAERIVAEPGGKDYGALTIGVAYRTDATLITTLSPENFYPAPKVDSALLKLTMRENPKVTVENEEFFFKVVRTAFRTRRKMLKNSLVGSRLTSAKVLETALEELGIAPERRPETLDITEFAALANFLFFNY</sequence>
<evidence type="ECO:0000256" key="8">
    <source>
        <dbReference type="ARBA" id="ARBA00022884"/>
    </source>
</evidence>
<dbReference type="EC" id="2.1.1.-" evidence="13"/>
<evidence type="ECO:0000256" key="6">
    <source>
        <dbReference type="ARBA" id="ARBA00022691"/>
    </source>
</evidence>
<dbReference type="GO" id="GO:0003723">
    <property type="term" value="F:RNA binding"/>
    <property type="evidence" value="ECO:0007669"/>
    <property type="project" value="UniProtKB-UniRule"/>
</dbReference>
<keyword evidence="8 12" id="KW-0694">RNA-binding</keyword>
<dbReference type="GO" id="GO:0004633">
    <property type="term" value="F:phosphopantothenoylcysteine decarboxylase activity"/>
    <property type="evidence" value="ECO:0007669"/>
    <property type="project" value="InterPro"/>
</dbReference>
<dbReference type="HAMAP" id="MF_00607">
    <property type="entry name" value="16SrRNA_methyltr_A"/>
    <property type="match status" value="1"/>
</dbReference>
<dbReference type="PROSITE" id="PS01131">
    <property type="entry name" value="RRNA_A_DIMETH"/>
    <property type="match status" value="1"/>
</dbReference>
<dbReference type="InterPro" id="IPR020598">
    <property type="entry name" value="rRNA_Ade_methylase_Trfase_N"/>
</dbReference>
<feature type="binding site" evidence="12">
    <location>
        <position position="497"/>
    </location>
    <ligand>
        <name>S-adenosyl-L-methionine</name>
        <dbReference type="ChEBI" id="CHEBI:59789"/>
    </ligand>
</feature>
<feature type="binding site" evidence="12">
    <location>
        <position position="451"/>
    </location>
    <ligand>
        <name>S-adenosyl-L-methionine</name>
        <dbReference type="ChEBI" id="CHEBI:59789"/>
    </ligand>
</feature>
<dbReference type="InterPro" id="IPR001737">
    <property type="entry name" value="KsgA/Erm"/>
</dbReference>
<dbReference type="Pfam" id="PF02441">
    <property type="entry name" value="Flavoprotein"/>
    <property type="match status" value="1"/>
</dbReference>
<dbReference type="InterPro" id="IPR029063">
    <property type="entry name" value="SAM-dependent_MTases_sf"/>
</dbReference>
<evidence type="ECO:0000259" key="14">
    <source>
        <dbReference type="SMART" id="SM00650"/>
    </source>
</evidence>
<evidence type="ECO:0000256" key="3">
    <source>
        <dbReference type="ARBA" id="ARBA00022552"/>
    </source>
</evidence>
<evidence type="ECO:0000256" key="2">
    <source>
        <dbReference type="ARBA" id="ARBA00022490"/>
    </source>
</evidence>
<keyword evidence="2" id="KW-0963">Cytoplasm</keyword>
<keyword evidence="7" id="KW-0210">Decarboxylase</keyword>
<dbReference type="Proteomes" id="UP001174909">
    <property type="component" value="Unassembled WGS sequence"/>
</dbReference>
<evidence type="ECO:0000256" key="1">
    <source>
        <dbReference type="ARBA" id="ARBA00005703"/>
    </source>
</evidence>
<dbReference type="SMART" id="SM00650">
    <property type="entry name" value="rADc"/>
    <property type="match status" value="1"/>
</dbReference>
<keyword evidence="4 12" id="KW-0489">Methyltransferase</keyword>
<dbReference type="Gene3D" id="3.40.50.150">
    <property type="entry name" value="Vaccinia Virus protein VP39"/>
    <property type="match status" value="1"/>
</dbReference>
<dbReference type="Gene3D" id="3.40.50.1950">
    <property type="entry name" value="Flavin prenyltransferase-like"/>
    <property type="match status" value="1"/>
</dbReference>
<dbReference type="GO" id="GO:0004632">
    <property type="term" value="F:phosphopantothenate--cysteine ligase activity"/>
    <property type="evidence" value="ECO:0007669"/>
    <property type="project" value="InterPro"/>
</dbReference>
<comment type="caution">
    <text evidence="15">The sequence shown here is derived from an EMBL/GenBank/DDBJ whole genome shotgun (WGS) entry which is preliminary data.</text>
</comment>
<dbReference type="GO" id="GO:0000179">
    <property type="term" value="F:rRNA (adenine-N6,N6-)-dimethyltransferase activity"/>
    <property type="evidence" value="ECO:0007669"/>
    <property type="project" value="UniProtKB-UniRule"/>
</dbReference>
<keyword evidence="3 13" id="KW-0698">rRNA processing</keyword>
<feature type="binding site" evidence="12">
    <location>
        <position position="548"/>
    </location>
    <ligand>
        <name>S-adenosyl-L-methionine</name>
        <dbReference type="ChEBI" id="CHEBI:59789"/>
    </ligand>
</feature>
<feature type="domain" description="Ribosomal RNA adenine methylase transferase N-terminal" evidence="14">
    <location>
        <begin position="456"/>
        <end position="659"/>
    </location>
</feature>
<dbReference type="InterPro" id="IPR011530">
    <property type="entry name" value="rRNA_adenine_dimethylase"/>
</dbReference>
<dbReference type="PROSITE" id="PS51689">
    <property type="entry name" value="SAM_RNA_A_N6_MT"/>
    <property type="match status" value="1"/>
</dbReference>
<name>A0AA35R7T9_GEOBA</name>
<dbReference type="HAMAP" id="MF_02225">
    <property type="entry name" value="CoaBC"/>
    <property type="match status" value="1"/>
</dbReference>
<comment type="similarity">
    <text evidence="12 13">Belongs to the class I-like SAM-binding methyltransferase superfamily. rRNA adenine N(6)-methyltransferase family.</text>
</comment>
<dbReference type="PANTHER" id="PTHR11727">
    <property type="entry name" value="DIMETHYLADENOSINE TRANSFERASE"/>
    <property type="match status" value="1"/>
</dbReference>
<dbReference type="AlphaFoldDB" id="A0AA35R7T9"/>
<gene>
    <name evidence="15" type="ORF">GBAR_LOCUS4685</name>
</gene>
<dbReference type="EMBL" id="CASHTH010000683">
    <property type="protein sequence ID" value="CAI8006390.1"/>
    <property type="molecule type" value="Genomic_DNA"/>
</dbReference>
<dbReference type="InterPro" id="IPR023165">
    <property type="entry name" value="rRNA_Ade_diMease-like_C"/>
</dbReference>
<evidence type="ECO:0000256" key="7">
    <source>
        <dbReference type="ARBA" id="ARBA00022793"/>
    </source>
</evidence>
<dbReference type="GO" id="GO:0015937">
    <property type="term" value="P:coenzyme A biosynthetic process"/>
    <property type="evidence" value="ECO:0007669"/>
    <property type="project" value="InterPro"/>
</dbReference>
<comment type="subunit">
    <text evidence="10">Part of the small subunit (SSU) processome, composed of more than 70 proteins and the RNA chaperone small nucleolar RNA (snoRNA) U3.</text>
</comment>
<dbReference type="Gene3D" id="3.40.50.10300">
    <property type="entry name" value="CoaB-like"/>
    <property type="match status" value="1"/>
</dbReference>
<evidence type="ECO:0000256" key="9">
    <source>
        <dbReference type="ARBA" id="ARBA00023239"/>
    </source>
</evidence>
<dbReference type="SUPFAM" id="SSF52507">
    <property type="entry name" value="Homo-oligomeric flavin-containing Cys decarboxylases, HFCD"/>
    <property type="match status" value="1"/>
</dbReference>
<dbReference type="PANTHER" id="PTHR11727:SF7">
    <property type="entry name" value="DIMETHYLADENOSINE TRANSFERASE-RELATED"/>
    <property type="match status" value="1"/>
</dbReference>